<dbReference type="AlphaFoldDB" id="A0AAE0IDN0"/>
<organism evidence="2 3">
    <name type="scientific">Apodospora peruviana</name>
    <dbReference type="NCBI Taxonomy" id="516989"/>
    <lineage>
        <taxon>Eukaryota</taxon>
        <taxon>Fungi</taxon>
        <taxon>Dikarya</taxon>
        <taxon>Ascomycota</taxon>
        <taxon>Pezizomycotina</taxon>
        <taxon>Sordariomycetes</taxon>
        <taxon>Sordariomycetidae</taxon>
        <taxon>Sordariales</taxon>
        <taxon>Lasiosphaeriaceae</taxon>
        <taxon>Apodospora</taxon>
    </lineage>
</organism>
<evidence type="ECO:0000313" key="2">
    <source>
        <dbReference type="EMBL" id="KAK3323062.1"/>
    </source>
</evidence>
<gene>
    <name evidence="2" type="ORF">B0H66DRAFT_515807</name>
</gene>
<reference evidence="2" key="2">
    <citation type="submission" date="2023-06" db="EMBL/GenBank/DDBJ databases">
        <authorList>
            <consortium name="Lawrence Berkeley National Laboratory"/>
            <person name="Haridas S."/>
            <person name="Hensen N."/>
            <person name="Bonometti L."/>
            <person name="Westerberg I."/>
            <person name="Brannstrom I.O."/>
            <person name="Guillou S."/>
            <person name="Cros-Aarteil S."/>
            <person name="Calhoun S."/>
            <person name="Kuo A."/>
            <person name="Mondo S."/>
            <person name="Pangilinan J."/>
            <person name="Riley R."/>
            <person name="Labutti K."/>
            <person name="Andreopoulos B."/>
            <person name="Lipzen A."/>
            <person name="Chen C."/>
            <person name="Yanf M."/>
            <person name="Daum C."/>
            <person name="Ng V."/>
            <person name="Clum A."/>
            <person name="Steindorff A."/>
            <person name="Ohm R."/>
            <person name="Martin F."/>
            <person name="Silar P."/>
            <person name="Natvig D."/>
            <person name="Lalanne C."/>
            <person name="Gautier V."/>
            <person name="Ament-Velasquez S.L."/>
            <person name="Kruys A."/>
            <person name="Hutchinson M.I."/>
            <person name="Powell A.J."/>
            <person name="Barry K."/>
            <person name="Miller A.N."/>
            <person name="Grigoriev I.V."/>
            <person name="Debuchy R."/>
            <person name="Gladieux P."/>
            <person name="Thoren M.H."/>
            <person name="Johannesson H."/>
        </authorList>
    </citation>
    <scope>NUCLEOTIDE SEQUENCE</scope>
    <source>
        <strain evidence="2">CBS 118394</strain>
    </source>
</reference>
<dbReference type="SUPFAM" id="SSF51126">
    <property type="entry name" value="Pectin lyase-like"/>
    <property type="match status" value="1"/>
</dbReference>
<keyword evidence="1" id="KW-0732">Signal</keyword>
<dbReference type="GO" id="GO:0016829">
    <property type="term" value="F:lyase activity"/>
    <property type="evidence" value="ECO:0007669"/>
    <property type="project" value="UniProtKB-KW"/>
</dbReference>
<dbReference type="InterPro" id="IPR011050">
    <property type="entry name" value="Pectin_lyase_fold/virulence"/>
</dbReference>
<keyword evidence="3" id="KW-1185">Reference proteome</keyword>
<feature type="chain" id="PRO_5042169785" evidence="1">
    <location>
        <begin position="19"/>
        <end position="343"/>
    </location>
</feature>
<dbReference type="Proteomes" id="UP001283341">
    <property type="component" value="Unassembled WGS sequence"/>
</dbReference>
<dbReference type="InterPro" id="IPR012334">
    <property type="entry name" value="Pectin_lyas_fold"/>
</dbReference>
<proteinExistence type="predicted"/>
<protein>
    <submittedName>
        <fullName evidence="2">Pectin lyase fold/virulence factor</fullName>
    </submittedName>
</protein>
<comment type="caution">
    <text evidence="2">The sequence shown here is derived from an EMBL/GenBank/DDBJ whole genome shotgun (WGS) entry which is preliminary data.</text>
</comment>
<dbReference type="Gene3D" id="2.160.20.10">
    <property type="entry name" value="Single-stranded right-handed beta-helix, Pectin lyase-like"/>
    <property type="match status" value="1"/>
</dbReference>
<accession>A0AAE0IDN0</accession>
<dbReference type="EMBL" id="JAUEDM010000003">
    <property type="protein sequence ID" value="KAK3323062.1"/>
    <property type="molecule type" value="Genomic_DNA"/>
</dbReference>
<evidence type="ECO:0000313" key="3">
    <source>
        <dbReference type="Proteomes" id="UP001283341"/>
    </source>
</evidence>
<feature type="signal peptide" evidence="1">
    <location>
        <begin position="1"/>
        <end position="18"/>
    </location>
</feature>
<evidence type="ECO:0000256" key="1">
    <source>
        <dbReference type="SAM" id="SignalP"/>
    </source>
</evidence>
<keyword evidence="2" id="KW-0456">Lyase</keyword>
<sequence>MRASIISLVGCLINLTSATGIRVKAGQSIQAAINAAHPGSKIVVEAGTYAEQLTISKNGIELHASKGVILVPPPTPVTNGCTGLAGPDTNAGICIIGTDVKLADFVKEHRKVILVGSRVAGVRVKGFDVRGFVGLNIAIVGAKDTDVRENTVYDGTAYGMLTVGSIGTLITRNKVSSADLKFIGICMDDKSDVAVTWNSVSEYGIALCIQTNGALVAQNTATNICVGAFVDPGVVGAEVLHNHIGPSNPLCNPFFGNFSAGIVIGGGIDSEVHRNDVSGMSDGGDPVNIAAGVFIYDDPTSVATGNVVTFNNLTNNEQDILLLSAGANTIVHNDCSTPAELCV</sequence>
<name>A0AAE0IDN0_9PEZI</name>
<reference evidence="2" key="1">
    <citation type="journal article" date="2023" name="Mol. Phylogenet. Evol.">
        <title>Genome-scale phylogeny and comparative genomics of the fungal order Sordariales.</title>
        <authorList>
            <person name="Hensen N."/>
            <person name="Bonometti L."/>
            <person name="Westerberg I."/>
            <person name="Brannstrom I.O."/>
            <person name="Guillou S."/>
            <person name="Cros-Aarteil S."/>
            <person name="Calhoun S."/>
            <person name="Haridas S."/>
            <person name="Kuo A."/>
            <person name="Mondo S."/>
            <person name="Pangilinan J."/>
            <person name="Riley R."/>
            <person name="LaButti K."/>
            <person name="Andreopoulos B."/>
            <person name="Lipzen A."/>
            <person name="Chen C."/>
            <person name="Yan M."/>
            <person name="Daum C."/>
            <person name="Ng V."/>
            <person name="Clum A."/>
            <person name="Steindorff A."/>
            <person name="Ohm R.A."/>
            <person name="Martin F."/>
            <person name="Silar P."/>
            <person name="Natvig D.O."/>
            <person name="Lalanne C."/>
            <person name="Gautier V."/>
            <person name="Ament-Velasquez S.L."/>
            <person name="Kruys A."/>
            <person name="Hutchinson M.I."/>
            <person name="Powell A.J."/>
            <person name="Barry K."/>
            <person name="Miller A.N."/>
            <person name="Grigoriev I.V."/>
            <person name="Debuchy R."/>
            <person name="Gladieux P."/>
            <person name="Hiltunen Thoren M."/>
            <person name="Johannesson H."/>
        </authorList>
    </citation>
    <scope>NUCLEOTIDE SEQUENCE</scope>
    <source>
        <strain evidence="2">CBS 118394</strain>
    </source>
</reference>